<accession>A0A1V4IQR1</accession>
<sequence>MKLLLLIGFIYGILSMIAGGLQTKNLGLQSSILPNISMFIGGLIISVCSVFRIFTKAKALNNISLILFISGLAVIQTAAILNGIDIYGTIHIKHHIIRLCLSFLLIVIFLQVRKSNL</sequence>
<dbReference type="AlphaFoldDB" id="A0A1V4IQR1"/>
<gene>
    <name evidence="2" type="ORF">CLORY_19670</name>
</gene>
<feature type="transmembrane region" description="Helical" evidence="1">
    <location>
        <begin position="63"/>
        <end position="84"/>
    </location>
</feature>
<evidence type="ECO:0000313" key="2">
    <source>
        <dbReference type="EMBL" id="OPJ62144.1"/>
    </source>
</evidence>
<dbReference type="EMBL" id="MZGV01000017">
    <property type="protein sequence ID" value="OPJ62144.1"/>
    <property type="molecule type" value="Genomic_DNA"/>
</dbReference>
<keyword evidence="1" id="KW-1133">Transmembrane helix</keyword>
<keyword evidence="1" id="KW-0472">Membrane</keyword>
<reference evidence="2 3" key="1">
    <citation type="submission" date="2017-03" db="EMBL/GenBank/DDBJ databases">
        <title>Genome sequence of Clostridium oryzae DSM 28571.</title>
        <authorList>
            <person name="Poehlein A."/>
            <person name="Daniel R."/>
        </authorList>
    </citation>
    <scope>NUCLEOTIDE SEQUENCE [LARGE SCALE GENOMIC DNA]</scope>
    <source>
        <strain evidence="2 3">DSM 28571</strain>
    </source>
</reference>
<keyword evidence="3" id="KW-1185">Reference proteome</keyword>
<keyword evidence="1" id="KW-0812">Transmembrane</keyword>
<comment type="caution">
    <text evidence="2">The sequence shown here is derived from an EMBL/GenBank/DDBJ whole genome shotgun (WGS) entry which is preliminary data.</text>
</comment>
<feature type="transmembrane region" description="Helical" evidence="1">
    <location>
        <begin position="32"/>
        <end position="51"/>
    </location>
</feature>
<name>A0A1V4IQR1_9CLOT</name>
<evidence type="ECO:0000313" key="3">
    <source>
        <dbReference type="Proteomes" id="UP000190080"/>
    </source>
</evidence>
<dbReference type="OrthoDB" id="2940338at2"/>
<organism evidence="2 3">
    <name type="scientific">Clostridium oryzae</name>
    <dbReference type="NCBI Taxonomy" id="1450648"/>
    <lineage>
        <taxon>Bacteria</taxon>
        <taxon>Bacillati</taxon>
        <taxon>Bacillota</taxon>
        <taxon>Clostridia</taxon>
        <taxon>Eubacteriales</taxon>
        <taxon>Clostridiaceae</taxon>
        <taxon>Clostridium</taxon>
    </lineage>
</organism>
<evidence type="ECO:0000256" key="1">
    <source>
        <dbReference type="SAM" id="Phobius"/>
    </source>
</evidence>
<proteinExistence type="predicted"/>
<feature type="transmembrane region" description="Helical" evidence="1">
    <location>
        <begin position="96"/>
        <end position="112"/>
    </location>
</feature>
<dbReference type="Proteomes" id="UP000190080">
    <property type="component" value="Unassembled WGS sequence"/>
</dbReference>
<dbReference type="RefSeq" id="WP_079423775.1">
    <property type="nucleotide sequence ID" value="NZ_MZGV01000017.1"/>
</dbReference>
<evidence type="ECO:0008006" key="4">
    <source>
        <dbReference type="Google" id="ProtNLM"/>
    </source>
</evidence>
<protein>
    <recommendedName>
        <fullName evidence="4">EamA-like transporter family protein</fullName>
    </recommendedName>
</protein>